<sequence>MLESFKQKAKELKKSIAALSIALHHKRTPWYAKVVLFLVVSYALSPIDLIPDFIPVLGLLDDLLLLPLGITLGIKLIPKDVWEECNRIAENQHIRGKKNWVIGGMIILIWVVLIIIIVKVFYGIYLNNFTEKP</sequence>
<comment type="subcellular location">
    <subcellularLocation>
        <location evidence="1">Endomembrane system</location>
        <topology evidence="1">Multi-pass membrane protein</topology>
    </subcellularLocation>
</comment>
<keyword evidence="4 5" id="KW-0472">Membrane</keyword>
<reference evidence="7" key="1">
    <citation type="submission" date="2019-08" db="EMBL/GenBank/DDBJ databases">
        <authorList>
            <person name="Kucharzyk K."/>
            <person name="Murdoch R.W."/>
            <person name="Higgins S."/>
            <person name="Loffler F."/>
        </authorList>
    </citation>
    <scope>NUCLEOTIDE SEQUENCE</scope>
</reference>
<organism evidence="7">
    <name type="scientific">bioreactor metagenome</name>
    <dbReference type="NCBI Taxonomy" id="1076179"/>
    <lineage>
        <taxon>unclassified sequences</taxon>
        <taxon>metagenomes</taxon>
        <taxon>ecological metagenomes</taxon>
    </lineage>
</organism>
<dbReference type="Pfam" id="PF06803">
    <property type="entry name" value="DUF1232"/>
    <property type="match status" value="1"/>
</dbReference>
<evidence type="ECO:0000313" key="7">
    <source>
        <dbReference type="EMBL" id="MPM21567.1"/>
    </source>
</evidence>
<accession>A0A644Y0A5</accession>
<evidence type="ECO:0000256" key="2">
    <source>
        <dbReference type="ARBA" id="ARBA00022692"/>
    </source>
</evidence>
<protein>
    <recommendedName>
        <fullName evidence="6">DUF1232 domain-containing protein</fullName>
    </recommendedName>
</protein>
<evidence type="ECO:0000256" key="3">
    <source>
        <dbReference type="ARBA" id="ARBA00022989"/>
    </source>
</evidence>
<dbReference type="EMBL" id="VSSQ01003615">
    <property type="protein sequence ID" value="MPM21567.1"/>
    <property type="molecule type" value="Genomic_DNA"/>
</dbReference>
<keyword evidence="3 5" id="KW-1133">Transmembrane helix</keyword>
<evidence type="ECO:0000256" key="4">
    <source>
        <dbReference type="ARBA" id="ARBA00023136"/>
    </source>
</evidence>
<evidence type="ECO:0000256" key="5">
    <source>
        <dbReference type="SAM" id="Phobius"/>
    </source>
</evidence>
<proteinExistence type="predicted"/>
<keyword evidence="2 5" id="KW-0812">Transmembrane</keyword>
<dbReference type="InterPro" id="IPR010652">
    <property type="entry name" value="DUF1232"/>
</dbReference>
<feature type="transmembrane region" description="Helical" evidence="5">
    <location>
        <begin position="30"/>
        <end position="47"/>
    </location>
</feature>
<comment type="caution">
    <text evidence="7">The sequence shown here is derived from an EMBL/GenBank/DDBJ whole genome shotgun (WGS) entry which is preliminary data.</text>
</comment>
<feature type="domain" description="DUF1232" evidence="6">
    <location>
        <begin position="32"/>
        <end position="68"/>
    </location>
</feature>
<dbReference type="AlphaFoldDB" id="A0A644Y0A5"/>
<evidence type="ECO:0000259" key="6">
    <source>
        <dbReference type="Pfam" id="PF06803"/>
    </source>
</evidence>
<evidence type="ECO:0000256" key="1">
    <source>
        <dbReference type="ARBA" id="ARBA00004127"/>
    </source>
</evidence>
<name>A0A644Y0A5_9ZZZZ</name>
<dbReference type="GO" id="GO:0012505">
    <property type="term" value="C:endomembrane system"/>
    <property type="evidence" value="ECO:0007669"/>
    <property type="project" value="UniProtKB-SubCell"/>
</dbReference>
<feature type="transmembrane region" description="Helical" evidence="5">
    <location>
        <begin position="99"/>
        <end position="125"/>
    </location>
</feature>
<gene>
    <name evidence="7" type="ORF">SDC9_68011</name>
</gene>